<feature type="domain" description="Peptidase S33 tripeptidyl aminopeptidase-like C-terminal" evidence="2">
    <location>
        <begin position="285"/>
        <end position="344"/>
    </location>
</feature>
<dbReference type="OrthoDB" id="425534at2759"/>
<dbReference type="HOGENOM" id="CLU_013364_1_0_1"/>
<sequence>MLPERAGYVVVDGIVDPVSWSNEPTHQWSTHWLADAEKTYEKFLSDCSKAGPPLCPLALHEGEPWRNIESRFEEFFDRLAREPMRVNSIGGRQGRPSSNDEGERRQGVLTSGAARGLLESFLYNPQRWPEAAQLYSSAFKGDAEGLYNHIRPPPFNSSSRTTSIPSHSHSLPTRRDLHRQAITCLDSPPSSTPPSAEELARIGLYNLRNVSPHFGVSLAMNVLEPDIGCEFWPVHIGAREEREANRGEGKENTINERQSLPERFSGPWGLGKGKTPGPGSDTELERRMVIISNTADPITPLSGGLHLNALMPDSSVIVIQDGPGHCSNGLPSVCTAKLVRGYFSGTGTGTSTNPNADKDGIPFNGTICTPDMLTFPDPRRSIDGIESVMWSLMSEEDRTLLRAVRDIRRGYEDG</sequence>
<evidence type="ECO:0000313" key="4">
    <source>
        <dbReference type="Proteomes" id="UP000053593"/>
    </source>
</evidence>
<dbReference type="Proteomes" id="UP000053593">
    <property type="component" value="Unassembled WGS sequence"/>
</dbReference>
<evidence type="ECO:0000259" key="2">
    <source>
        <dbReference type="Pfam" id="PF08386"/>
    </source>
</evidence>
<feature type="region of interest" description="Disordered" evidence="1">
    <location>
        <begin position="86"/>
        <end position="106"/>
    </location>
</feature>
<dbReference type="InterPro" id="IPR013595">
    <property type="entry name" value="Pept_S33_TAP-like_C"/>
</dbReference>
<dbReference type="AlphaFoldDB" id="A0A0D0BHS9"/>
<organism evidence="3 4">
    <name type="scientific">Collybiopsis luxurians FD-317 M1</name>
    <dbReference type="NCBI Taxonomy" id="944289"/>
    <lineage>
        <taxon>Eukaryota</taxon>
        <taxon>Fungi</taxon>
        <taxon>Dikarya</taxon>
        <taxon>Basidiomycota</taxon>
        <taxon>Agaricomycotina</taxon>
        <taxon>Agaricomycetes</taxon>
        <taxon>Agaricomycetidae</taxon>
        <taxon>Agaricales</taxon>
        <taxon>Marasmiineae</taxon>
        <taxon>Omphalotaceae</taxon>
        <taxon>Collybiopsis</taxon>
        <taxon>Collybiopsis luxurians</taxon>
    </lineage>
</organism>
<evidence type="ECO:0000313" key="3">
    <source>
        <dbReference type="EMBL" id="KIK63500.1"/>
    </source>
</evidence>
<gene>
    <name evidence="3" type="ORF">GYMLUDRAFT_468861</name>
</gene>
<dbReference type="Pfam" id="PF08386">
    <property type="entry name" value="Abhydrolase_4"/>
    <property type="match status" value="1"/>
</dbReference>
<keyword evidence="4" id="KW-1185">Reference proteome</keyword>
<dbReference type="EMBL" id="KN834764">
    <property type="protein sequence ID" value="KIK63500.1"/>
    <property type="molecule type" value="Genomic_DNA"/>
</dbReference>
<feature type="region of interest" description="Disordered" evidence="1">
    <location>
        <begin position="261"/>
        <end position="282"/>
    </location>
</feature>
<proteinExistence type="predicted"/>
<protein>
    <submittedName>
        <fullName evidence="3">Unplaced genomic scaffold GYMLUscaffold_16, whole genome shotgun sequence</fullName>
    </submittedName>
</protein>
<reference evidence="3 4" key="1">
    <citation type="submission" date="2014-04" db="EMBL/GenBank/DDBJ databases">
        <title>Evolutionary Origins and Diversification of the Mycorrhizal Mutualists.</title>
        <authorList>
            <consortium name="DOE Joint Genome Institute"/>
            <consortium name="Mycorrhizal Genomics Consortium"/>
            <person name="Kohler A."/>
            <person name="Kuo A."/>
            <person name="Nagy L.G."/>
            <person name="Floudas D."/>
            <person name="Copeland A."/>
            <person name="Barry K.W."/>
            <person name="Cichocki N."/>
            <person name="Veneault-Fourrey C."/>
            <person name="LaButti K."/>
            <person name="Lindquist E.A."/>
            <person name="Lipzen A."/>
            <person name="Lundell T."/>
            <person name="Morin E."/>
            <person name="Murat C."/>
            <person name="Riley R."/>
            <person name="Ohm R."/>
            <person name="Sun H."/>
            <person name="Tunlid A."/>
            <person name="Henrissat B."/>
            <person name="Grigoriev I.V."/>
            <person name="Hibbett D.S."/>
            <person name="Martin F."/>
        </authorList>
    </citation>
    <scope>NUCLEOTIDE SEQUENCE [LARGE SCALE GENOMIC DNA]</scope>
    <source>
        <strain evidence="3 4">FD-317 M1</strain>
    </source>
</reference>
<evidence type="ECO:0000256" key="1">
    <source>
        <dbReference type="SAM" id="MobiDB-lite"/>
    </source>
</evidence>
<accession>A0A0D0BHS9</accession>
<name>A0A0D0BHS9_9AGAR</name>